<organism evidence="1 2">
    <name type="scientific">Vibrio maritimus</name>
    <dbReference type="NCBI Taxonomy" id="990268"/>
    <lineage>
        <taxon>Bacteria</taxon>
        <taxon>Pseudomonadati</taxon>
        <taxon>Pseudomonadota</taxon>
        <taxon>Gammaproteobacteria</taxon>
        <taxon>Vibrionales</taxon>
        <taxon>Vibrionaceae</taxon>
        <taxon>Vibrio</taxon>
    </lineage>
</organism>
<dbReference type="AlphaFoldDB" id="A0A090RTI6"/>
<keyword evidence="2" id="KW-1185">Reference proteome</keyword>
<reference evidence="1 2" key="1">
    <citation type="submission" date="2014-09" db="EMBL/GenBank/DDBJ databases">
        <title>Vibrio maritimus JCM 19235. (C45) whole genome shotgun sequence.</title>
        <authorList>
            <person name="Sawabe T."/>
            <person name="Meirelles P."/>
            <person name="Nakanishi M."/>
            <person name="Sayaka M."/>
            <person name="Hattori M."/>
            <person name="Ohkuma M."/>
        </authorList>
    </citation>
    <scope>NUCLEOTIDE SEQUENCE [LARGE SCALE GENOMIC DNA]</scope>
    <source>
        <strain evidence="2">JCM19235</strain>
    </source>
</reference>
<dbReference type="EMBL" id="BBMR01000003">
    <property type="protein sequence ID" value="GAL18596.1"/>
    <property type="molecule type" value="Genomic_DNA"/>
</dbReference>
<dbReference type="STRING" id="990268.JCM19235_2019"/>
<name>A0A090RTI6_9VIBR</name>
<accession>A0A090RTI6</accession>
<protein>
    <submittedName>
        <fullName evidence="1">Uncharacterized protein</fullName>
    </submittedName>
</protein>
<gene>
    <name evidence="1" type="ORF">JCM19235_2019</name>
</gene>
<evidence type="ECO:0000313" key="2">
    <source>
        <dbReference type="Proteomes" id="UP000029228"/>
    </source>
</evidence>
<dbReference type="Proteomes" id="UP000029228">
    <property type="component" value="Unassembled WGS sequence"/>
</dbReference>
<sequence length="37" mass="4208">MAEVIMFGVRLHHRFVVDGSVESLLIISVVIIDQDLR</sequence>
<evidence type="ECO:0000313" key="1">
    <source>
        <dbReference type="EMBL" id="GAL18596.1"/>
    </source>
</evidence>
<reference evidence="1 2" key="2">
    <citation type="submission" date="2014-09" db="EMBL/GenBank/DDBJ databases">
        <authorList>
            <consortium name="NBRP consortium"/>
            <person name="Sawabe T."/>
            <person name="Meirelles P."/>
            <person name="Nakanishi M."/>
            <person name="Sayaka M."/>
            <person name="Hattori M."/>
            <person name="Ohkuma M."/>
        </authorList>
    </citation>
    <scope>NUCLEOTIDE SEQUENCE [LARGE SCALE GENOMIC DNA]</scope>
    <source>
        <strain evidence="2">JCM19235</strain>
    </source>
</reference>
<proteinExistence type="predicted"/>
<comment type="caution">
    <text evidence="1">The sequence shown here is derived from an EMBL/GenBank/DDBJ whole genome shotgun (WGS) entry which is preliminary data.</text>
</comment>